<dbReference type="EMBL" id="JARKIF010000004">
    <property type="protein sequence ID" value="KAJ7641640.1"/>
    <property type="molecule type" value="Genomic_DNA"/>
</dbReference>
<evidence type="ECO:0000313" key="1">
    <source>
        <dbReference type="EMBL" id="KAJ7641640.1"/>
    </source>
</evidence>
<keyword evidence="2" id="KW-1185">Reference proteome</keyword>
<proteinExistence type="predicted"/>
<dbReference type="Proteomes" id="UP001221142">
    <property type="component" value="Unassembled WGS sequence"/>
</dbReference>
<name>A0AAD7C894_9AGAR</name>
<protein>
    <recommendedName>
        <fullName evidence="3">F-box domain-containing protein</fullName>
    </recommendedName>
</protein>
<feature type="non-terminal residue" evidence="1">
    <location>
        <position position="1"/>
    </location>
</feature>
<reference evidence="1" key="1">
    <citation type="submission" date="2023-03" db="EMBL/GenBank/DDBJ databases">
        <title>Massive genome expansion in bonnet fungi (Mycena s.s.) driven by repeated elements and novel gene families across ecological guilds.</title>
        <authorList>
            <consortium name="Lawrence Berkeley National Laboratory"/>
            <person name="Harder C.B."/>
            <person name="Miyauchi S."/>
            <person name="Viragh M."/>
            <person name="Kuo A."/>
            <person name="Thoen E."/>
            <person name="Andreopoulos B."/>
            <person name="Lu D."/>
            <person name="Skrede I."/>
            <person name="Drula E."/>
            <person name="Henrissat B."/>
            <person name="Morin E."/>
            <person name="Kohler A."/>
            <person name="Barry K."/>
            <person name="LaButti K."/>
            <person name="Morin E."/>
            <person name="Salamov A."/>
            <person name="Lipzen A."/>
            <person name="Mereny Z."/>
            <person name="Hegedus B."/>
            <person name="Baldrian P."/>
            <person name="Stursova M."/>
            <person name="Weitz H."/>
            <person name="Taylor A."/>
            <person name="Grigoriev I.V."/>
            <person name="Nagy L.G."/>
            <person name="Martin F."/>
            <person name="Kauserud H."/>
        </authorList>
    </citation>
    <scope>NUCLEOTIDE SEQUENCE</scope>
    <source>
        <strain evidence="1">9284</strain>
    </source>
</reference>
<gene>
    <name evidence="1" type="ORF">FB45DRAFT_1125592</name>
</gene>
<evidence type="ECO:0000313" key="2">
    <source>
        <dbReference type="Proteomes" id="UP001221142"/>
    </source>
</evidence>
<comment type="caution">
    <text evidence="1">The sequence shown here is derived from an EMBL/GenBank/DDBJ whole genome shotgun (WGS) entry which is preliminary data.</text>
</comment>
<accession>A0AAD7C894</accession>
<dbReference type="AlphaFoldDB" id="A0AAD7C894"/>
<feature type="non-terminal residue" evidence="1">
    <location>
        <position position="103"/>
    </location>
</feature>
<sequence length="103" mass="11294">NLEKSKRLLQRQLNALRDPVARLPLEISSDIFALCIPLSFGFSLGRLADAAPVLLLRVCNTWTDIALATPALWATIDITFPCRGTGVEAVLGKWLQRSGTHPL</sequence>
<organism evidence="1 2">
    <name type="scientific">Roridomyces roridus</name>
    <dbReference type="NCBI Taxonomy" id="1738132"/>
    <lineage>
        <taxon>Eukaryota</taxon>
        <taxon>Fungi</taxon>
        <taxon>Dikarya</taxon>
        <taxon>Basidiomycota</taxon>
        <taxon>Agaricomycotina</taxon>
        <taxon>Agaricomycetes</taxon>
        <taxon>Agaricomycetidae</taxon>
        <taxon>Agaricales</taxon>
        <taxon>Marasmiineae</taxon>
        <taxon>Mycenaceae</taxon>
        <taxon>Roridomyces</taxon>
    </lineage>
</organism>
<evidence type="ECO:0008006" key="3">
    <source>
        <dbReference type="Google" id="ProtNLM"/>
    </source>
</evidence>